<reference evidence="2" key="1">
    <citation type="submission" date="2019-12" db="EMBL/GenBank/DDBJ databases">
        <title>Genome sequencing and annotation of Brassica cretica.</title>
        <authorList>
            <person name="Studholme D.J."/>
            <person name="Sarris P.F."/>
        </authorList>
    </citation>
    <scope>NUCLEOTIDE SEQUENCE</scope>
    <source>
        <strain evidence="2">PFS-001/15</strain>
        <tissue evidence="2">Leaf</tissue>
    </source>
</reference>
<evidence type="ECO:0000313" key="2">
    <source>
        <dbReference type="EMBL" id="KAF2535668.1"/>
    </source>
</evidence>
<dbReference type="AlphaFoldDB" id="A0A8S9FUN7"/>
<evidence type="ECO:0000256" key="1">
    <source>
        <dbReference type="SAM" id="MobiDB-lite"/>
    </source>
</evidence>
<protein>
    <submittedName>
        <fullName evidence="2">Uncharacterized protein</fullName>
    </submittedName>
</protein>
<gene>
    <name evidence="2" type="ORF">F2Q68_00023056</name>
</gene>
<feature type="region of interest" description="Disordered" evidence="1">
    <location>
        <begin position="59"/>
        <end position="79"/>
    </location>
</feature>
<sequence length="124" mass="13427">MALLSAVSSLLPFSYGATRLSSKASLASTTSGFNLSSLRNSPRNSLRLYVSRAIASNGGYAEVSENETPPPPRTYTWPDNKRGKNVIVMVGGNEAWSENHLVLSDLMNLLHDLEPDNIPLNPTP</sequence>
<dbReference type="Proteomes" id="UP000712281">
    <property type="component" value="Unassembled WGS sequence"/>
</dbReference>
<organism evidence="2 3">
    <name type="scientific">Brassica cretica</name>
    <name type="common">Mustard</name>
    <dbReference type="NCBI Taxonomy" id="69181"/>
    <lineage>
        <taxon>Eukaryota</taxon>
        <taxon>Viridiplantae</taxon>
        <taxon>Streptophyta</taxon>
        <taxon>Embryophyta</taxon>
        <taxon>Tracheophyta</taxon>
        <taxon>Spermatophyta</taxon>
        <taxon>Magnoliopsida</taxon>
        <taxon>eudicotyledons</taxon>
        <taxon>Gunneridae</taxon>
        <taxon>Pentapetalae</taxon>
        <taxon>rosids</taxon>
        <taxon>malvids</taxon>
        <taxon>Brassicales</taxon>
        <taxon>Brassicaceae</taxon>
        <taxon>Brassiceae</taxon>
        <taxon>Brassica</taxon>
    </lineage>
</organism>
<dbReference type="EMBL" id="QGKW02002228">
    <property type="protein sequence ID" value="KAF2535668.1"/>
    <property type="molecule type" value="Genomic_DNA"/>
</dbReference>
<evidence type="ECO:0000313" key="3">
    <source>
        <dbReference type="Proteomes" id="UP000712281"/>
    </source>
</evidence>
<accession>A0A8S9FUN7</accession>
<comment type="caution">
    <text evidence="2">The sequence shown here is derived from an EMBL/GenBank/DDBJ whole genome shotgun (WGS) entry which is preliminary data.</text>
</comment>
<proteinExistence type="predicted"/>
<name>A0A8S9FUN7_BRACR</name>